<protein>
    <submittedName>
        <fullName evidence="1">Uncharacterized protein</fullName>
    </submittedName>
</protein>
<organism evidence="1 2">
    <name type="scientific">Meridianimarinicoccus roseus</name>
    <dbReference type="NCBI Taxonomy" id="2072018"/>
    <lineage>
        <taxon>Bacteria</taxon>
        <taxon>Pseudomonadati</taxon>
        <taxon>Pseudomonadota</taxon>
        <taxon>Alphaproteobacteria</taxon>
        <taxon>Rhodobacterales</taxon>
        <taxon>Paracoccaceae</taxon>
        <taxon>Meridianimarinicoccus</taxon>
    </lineage>
</organism>
<name>A0A2V2L757_9RHOB</name>
<proteinExistence type="predicted"/>
<dbReference type="Proteomes" id="UP000245680">
    <property type="component" value="Unassembled WGS sequence"/>
</dbReference>
<evidence type="ECO:0000313" key="2">
    <source>
        <dbReference type="Proteomes" id="UP000245680"/>
    </source>
</evidence>
<comment type="caution">
    <text evidence="1">The sequence shown here is derived from an EMBL/GenBank/DDBJ whole genome shotgun (WGS) entry which is preliminary data.</text>
</comment>
<accession>A0A2V2L757</accession>
<sequence>MPKLETLGDGDSSEAPMEKAVIRCIQRDDGILVRREAEHVGLATTVGKKGAANLRSVAGIREDARASNNRAVHFSWATSAYSRTEALHPRFEHSGAVRPSIA</sequence>
<dbReference type="EMBL" id="QGKU01000066">
    <property type="protein sequence ID" value="PWR00935.1"/>
    <property type="molecule type" value="Genomic_DNA"/>
</dbReference>
<gene>
    <name evidence="1" type="ORF">DKT77_19345</name>
</gene>
<reference evidence="1 2" key="1">
    <citation type="submission" date="2018-05" db="EMBL/GenBank/DDBJ databases">
        <title>Rhodobacteraceae gen. nov., sp. nov. isolated from sea water.</title>
        <authorList>
            <person name="Ren Y."/>
        </authorList>
    </citation>
    <scope>NUCLEOTIDE SEQUENCE [LARGE SCALE GENOMIC DNA]</scope>
    <source>
        <strain evidence="1 2">TG-679</strain>
    </source>
</reference>
<keyword evidence="2" id="KW-1185">Reference proteome</keyword>
<dbReference type="AlphaFoldDB" id="A0A2V2L757"/>
<evidence type="ECO:0000313" key="1">
    <source>
        <dbReference type="EMBL" id="PWR00935.1"/>
    </source>
</evidence>